<evidence type="ECO:0000256" key="9">
    <source>
        <dbReference type="PROSITE-ProRule" id="PRU00282"/>
    </source>
</evidence>
<dbReference type="InterPro" id="IPR002067">
    <property type="entry name" value="MCP"/>
</dbReference>
<feature type="region of interest" description="Disordered" evidence="11">
    <location>
        <begin position="1"/>
        <end position="37"/>
    </location>
</feature>
<evidence type="ECO:0000256" key="12">
    <source>
        <dbReference type="SAM" id="Phobius"/>
    </source>
</evidence>
<evidence type="ECO:0000256" key="3">
    <source>
        <dbReference type="ARBA" id="ARBA00022692"/>
    </source>
</evidence>
<dbReference type="Pfam" id="PF00153">
    <property type="entry name" value="Mito_carr"/>
    <property type="match status" value="3"/>
</dbReference>
<comment type="subcellular location">
    <subcellularLocation>
        <location evidence="1">Mitochondrion inner membrane</location>
        <topology evidence="1">Multi-pass membrane protein</topology>
    </subcellularLocation>
</comment>
<dbReference type="InterPro" id="IPR018247">
    <property type="entry name" value="EF_Hand_1_Ca_BS"/>
</dbReference>
<keyword evidence="4" id="KW-0677">Repeat</keyword>
<keyword evidence="3 9" id="KW-0812">Transmembrane</keyword>
<gene>
    <name evidence="14" type="ORF">K7432_006275</name>
</gene>
<evidence type="ECO:0000313" key="15">
    <source>
        <dbReference type="Proteomes" id="UP001479436"/>
    </source>
</evidence>
<dbReference type="Pfam" id="PF13499">
    <property type="entry name" value="EF-hand_7"/>
    <property type="match status" value="1"/>
</dbReference>
<comment type="similarity">
    <text evidence="10">Belongs to the mitochondrial carrier (TC 2.A.29) family.</text>
</comment>
<dbReference type="InterPro" id="IPR011992">
    <property type="entry name" value="EF-hand-dom_pair"/>
</dbReference>
<feature type="domain" description="EF-hand" evidence="13">
    <location>
        <begin position="37"/>
        <end position="72"/>
    </location>
</feature>
<evidence type="ECO:0000256" key="6">
    <source>
        <dbReference type="ARBA" id="ARBA00022989"/>
    </source>
</evidence>
<feature type="domain" description="EF-hand" evidence="13">
    <location>
        <begin position="73"/>
        <end position="108"/>
    </location>
</feature>
<keyword evidence="6 12" id="KW-1133">Transmembrane helix</keyword>
<keyword evidence="5" id="KW-0106">Calcium</keyword>
<accession>A0ABR2WV83</accession>
<dbReference type="SUPFAM" id="SSF47473">
    <property type="entry name" value="EF-hand"/>
    <property type="match status" value="1"/>
</dbReference>
<dbReference type="PRINTS" id="PR00926">
    <property type="entry name" value="MITOCARRIER"/>
</dbReference>
<sequence length="509" mass="56232">MATTLASRSSSHSVESTTIKEHPPIRSIPSVNESTQQREARIRNIFNQFDKQKKGMLNAADVEQGVTQYTPLLHGDYASEIFALLDQNKDGVVDYQDFKSFFDTRETQLWKLFTELSDSKDHTVLPEELQAHLKHAGIELDNEELAEFVSYIDSNSDGIVDFEEWRDFLLFAPHVHTVSHIYDHYVESAQMTSEGELVISEGAQTSQRSMVFFLLAGAVAGSISRTVTAPLDRLKVYLQTQTHSGKNGGVSLTAAIRHLYDSGGMTNFFRGNGLNIIKIAPESAVKFYAYENCKLIVRSTFDFEDGEDLGISGRFLAGGFAGLASQTSIYPLEILKTRIMSSSGIASNSQHKSILIPTAKAMWKKEGIRSFFKGLVPSLVGVFPFAAIDLSVFESLKHSYIRYALKNGNSCQEPNVFVVLGCGMVSGTVGATMVYPLSLIRTRLQAQGTPGHPRTYTGAFDVIRTTYKSETIRGFYKGLIPTLTKVVPAVSISYVVYEACKKNLGLIST</sequence>
<dbReference type="Gene3D" id="1.50.40.10">
    <property type="entry name" value="Mitochondrial carrier domain"/>
    <property type="match status" value="1"/>
</dbReference>
<keyword evidence="7" id="KW-0496">Mitochondrion</keyword>
<keyword evidence="8 9" id="KW-0472">Membrane</keyword>
<organism evidence="14 15">
    <name type="scientific">Basidiobolus ranarum</name>
    <dbReference type="NCBI Taxonomy" id="34480"/>
    <lineage>
        <taxon>Eukaryota</taxon>
        <taxon>Fungi</taxon>
        <taxon>Fungi incertae sedis</taxon>
        <taxon>Zoopagomycota</taxon>
        <taxon>Entomophthoromycotina</taxon>
        <taxon>Basidiobolomycetes</taxon>
        <taxon>Basidiobolales</taxon>
        <taxon>Basidiobolaceae</taxon>
        <taxon>Basidiobolus</taxon>
    </lineage>
</organism>
<feature type="transmembrane region" description="Helical" evidence="12">
    <location>
        <begin position="374"/>
        <end position="396"/>
    </location>
</feature>
<proteinExistence type="inferred from homology"/>
<evidence type="ECO:0000256" key="2">
    <source>
        <dbReference type="ARBA" id="ARBA00022448"/>
    </source>
</evidence>
<dbReference type="CDD" id="cd00051">
    <property type="entry name" value="EFh"/>
    <property type="match status" value="1"/>
</dbReference>
<evidence type="ECO:0000256" key="8">
    <source>
        <dbReference type="ARBA" id="ARBA00023136"/>
    </source>
</evidence>
<dbReference type="Proteomes" id="UP001479436">
    <property type="component" value="Unassembled WGS sequence"/>
</dbReference>
<evidence type="ECO:0000256" key="1">
    <source>
        <dbReference type="ARBA" id="ARBA00004448"/>
    </source>
</evidence>
<dbReference type="InterPro" id="IPR018108">
    <property type="entry name" value="MCP_transmembrane"/>
</dbReference>
<feature type="repeat" description="Solcar" evidence="9">
    <location>
        <begin position="208"/>
        <end position="296"/>
    </location>
</feature>
<dbReference type="EMBL" id="JASJQH010000271">
    <property type="protein sequence ID" value="KAK9765412.1"/>
    <property type="molecule type" value="Genomic_DNA"/>
</dbReference>
<protein>
    <recommendedName>
        <fullName evidence="13">EF-hand domain-containing protein</fullName>
    </recommendedName>
</protein>
<dbReference type="InterPro" id="IPR023395">
    <property type="entry name" value="MCP_dom_sf"/>
</dbReference>
<dbReference type="PROSITE" id="PS50920">
    <property type="entry name" value="SOLCAR"/>
    <property type="match status" value="3"/>
</dbReference>
<keyword evidence="2 10" id="KW-0813">Transport</keyword>
<dbReference type="SUPFAM" id="SSF103506">
    <property type="entry name" value="Mitochondrial carrier"/>
    <property type="match status" value="1"/>
</dbReference>
<dbReference type="PROSITE" id="PS50222">
    <property type="entry name" value="EF_HAND_2"/>
    <property type="match status" value="3"/>
</dbReference>
<evidence type="ECO:0000256" key="5">
    <source>
        <dbReference type="ARBA" id="ARBA00022837"/>
    </source>
</evidence>
<evidence type="ECO:0000256" key="7">
    <source>
        <dbReference type="ARBA" id="ARBA00023128"/>
    </source>
</evidence>
<dbReference type="PROSITE" id="PS00018">
    <property type="entry name" value="EF_HAND_1"/>
    <property type="match status" value="2"/>
</dbReference>
<feature type="compositionally biased region" description="Low complexity" evidence="11">
    <location>
        <begin position="7"/>
        <end position="16"/>
    </location>
</feature>
<comment type="caution">
    <text evidence="14">The sequence shown here is derived from an EMBL/GenBank/DDBJ whole genome shotgun (WGS) entry which is preliminary data.</text>
</comment>
<dbReference type="PANTHER" id="PTHR24089">
    <property type="entry name" value="SOLUTE CARRIER FAMILY 25"/>
    <property type="match status" value="1"/>
</dbReference>
<evidence type="ECO:0000313" key="14">
    <source>
        <dbReference type="EMBL" id="KAK9765412.1"/>
    </source>
</evidence>
<evidence type="ECO:0000256" key="4">
    <source>
        <dbReference type="ARBA" id="ARBA00022737"/>
    </source>
</evidence>
<keyword evidence="15" id="KW-1185">Reference proteome</keyword>
<evidence type="ECO:0000256" key="10">
    <source>
        <dbReference type="RuleBase" id="RU000488"/>
    </source>
</evidence>
<dbReference type="InterPro" id="IPR002048">
    <property type="entry name" value="EF_hand_dom"/>
</dbReference>
<dbReference type="Gene3D" id="1.10.238.10">
    <property type="entry name" value="EF-hand"/>
    <property type="match status" value="1"/>
</dbReference>
<name>A0ABR2WV83_9FUNG</name>
<feature type="transmembrane region" description="Helical" evidence="12">
    <location>
        <begin position="416"/>
        <end position="437"/>
    </location>
</feature>
<feature type="repeat" description="Solcar" evidence="9">
    <location>
        <begin position="309"/>
        <end position="399"/>
    </location>
</feature>
<evidence type="ECO:0000256" key="11">
    <source>
        <dbReference type="SAM" id="MobiDB-lite"/>
    </source>
</evidence>
<dbReference type="SMART" id="SM00054">
    <property type="entry name" value="EFh"/>
    <property type="match status" value="3"/>
</dbReference>
<reference evidence="14 15" key="1">
    <citation type="submission" date="2023-04" db="EMBL/GenBank/DDBJ databases">
        <title>Genome of Basidiobolus ranarum AG-B5.</title>
        <authorList>
            <person name="Stajich J.E."/>
            <person name="Carter-House D."/>
            <person name="Gryganskyi A."/>
        </authorList>
    </citation>
    <scope>NUCLEOTIDE SEQUENCE [LARGE SCALE GENOMIC DNA]</scope>
    <source>
        <strain evidence="14 15">AG-B5</strain>
    </source>
</reference>
<feature type="domain" description="EF-hand" evidence="13">
    <location>
        <begin position="140"/>
        <end position="175"/>
    </location>
</feature>
<evidence type="ECO:0000259" key="13">
    <source>
        <dbReference type="PROSITE" id="PS50222"/>
    </source>
</evidence>
<feature type="repeat" description="Solcar" evidence="9">
    <location>
        <begin position="414"/>
        <end position="503"/>
    </location>
</feature>